<accession>A0A292Q9N3</accession>
<evidence type="ECO:0000256" key="1">
    <source>
        <dbReference type="SAM" id="MobiDB-lite"/>
    </source>
</evidence>
<feature type="region of interest" description="Disordered" evidence="1">
    <location>
        <begin position="330"/>
        <end position="397"/>
    </location>
</feature>
<dbReference type="Proteomes" id="UP001412239">
    <property type="component" value="Unassembled WGS sequence"/>
</dbReference>
<keyword evidence="3" id="KW-1185">Reference proteome</keyword>
<organism evidence="2 3">
    <name type="scientific">Tuber aestivum</name>
    <name type="common">summer truffle</name>
    <dbReference type="NCBI Taxonomy" id="59557"/>
    <lineage>
        <taxon>Eukaryota</taxon>
        <taxon>Fungi</taxon>
        <taxon>Dikarya</taxon>
        <taxon>Ascomycota</taxon>
        <taxon>Pezizomycotina</taxon>
        <taxon>Pezizomycetes</taxon>
        <taxon>Pezizales</taxon>
        <taxon>Tuberaceae</taxon>
        <taxon>Tuber</taxon>
    </lineage>
</organism>
<sequence length="397" mass="44872">MTPLPTSLSQAMSTQFDPSTLPMMTVQVASSIAVRRLLNIDPKAQTTFPFDGWSSTTVLLHALEAIREELLAEHHNLSRAKLICHYWADDFLRARAYGWWHWFHYEIAWNSTVASWEAQPAEQDVSPNIREYITSPSIDFGRFFCPCPISPCSRNLFCSWSDAAQWVLSMLCIIASDEEMMSLNGGASGPKSVAMECLNVLVRGEPNLPEFKWDTRMPTGSAPAWMSQGKTPNPNGPEYFTSRMVRWPNGNLNVFMRPLAWTPMPDLGQVDIFDSDPPDAPTGRHPADDYDSDYESGSEVIVAENIGGSSEFNGIQETREVEEVVERMEEMEVGGEEEEEELPPHGIQLQREEEEEAVRNAIERREALIRDSMDPSLASNFDYDYDSIDEEGDYTLH</sequence>
<name>A0A292Q9N3_9PEZI</name>
<feature type="compositionally biased region" description="Basic and acidic residues" evidence="1">
    <location>
        <begin position="357"/>
        <end position="373"/>
    </location>
</feature>
<feature type="region of interest" description="Disordered" evidence="1">
    <location>
        <begin position="271"/>
        <end position="293"/>
    </location>
</feature>
<dbReference type="EMBL" id="LN890947">
    <property type="protein sequence ID" value="CUS15440.1"/>
    <property type="molecule type" value="Genomic_DNA"/>
</dbReference>
<evidence type="ECO:0000313" key="3">
    <source>
        <dbReference type="Proteomes" id="UP001412239"/>
    </source>
</evidence>
<reference evidence="2" key="1">
    <citation type="submission" date="2015-10" db="EMBL/GenBank/DDBJ databases">
        <authorList>
            <person name="Regsiter A."/>
            <person name="william w."/>
        </authorList>
    </citation>
    <scope>NUCLEOTIDE SEQUENCE</scope>
    <source>
        <strain evidence="2">Montdore</strain>
    </source>
</reference>
<evidence type="ECO:0000313" key="2">
    <source>
        <dbReference type="EMBL" id="CUS15440.1"/>
    </source>
</evidence>
<feature type="compositionally biased region" description="Acidic residues" evidence="1">
    <location>
        <begin position="383"/>
        <end position="397"/>
    </location>
</feature>
<proteinExistence type="predicted"/>
<dbReference type="AlphaFoldDB" id="A0A292Q9N3"/>
<gene>
    <name evidence="2" type="ORF">GSTUAT00000491001</name>
</gene>
<feature type="compositionally biased region" description="Acidic residues" evidence="1">
    <location>
        <begin position="331"/>
        <end position="341"/>
    </location>
</feature>
<protein>
    <submittedName>
        <fullName evidence="2">Uncharacterized protein</fullName>
    </submittedName>
</protein>